<comment type="function">
    <text evidence="11">E3 ubiquitin-protein ligase.</text>
</comment>
<evidence type="ECO:0000256" key="1">
    <source>
        <dbReference type="ARBA" id="ARBA00000900"/>
    </source>
</evidence>
<feature type="region of interest" description="Disordered" evidence="12">
    <location>
        <begin position="80"/>
        <end position="135"/>
    </location>
</feature>
<evidence type="ECO:0000256" key="2">
    <source>
        <dbReference type="ARBA" id="ARBA00004308"/>
    </source>
</evidence>
<feature type="domain" description="RING-type" evidence="13">
    <location>
        <begin position="295"/>
        <end position="336"/>
    </location>
</feature>
<dbReference type="SUPFAM" id="SSF57850">
    <property type="entry name" value="RING/U-box"/>
    <property type="match status" value="1"/>
</dbReference>
<dbReference type="EC" id="2.3.2.27" evidence="11"/>
<evidence type="ECO:0000313" key="15">
    <source>
        <dbReference type="Proteomes" id="UP000317650"/>
    </source>
</evidence>
<dbReference type="PROSITE" id="PS50089">
    <property type="entry name" value="ZF_RING_2"/>
    <property type="match status" value="1"/>
</dbReference>
<dbReference type="GO" id="GO:0005789">
    <property type="term" value="C:endoplasmic reticulum membrane"/>
    <property type="evidence" value="ECO:0007669"/>
    <property type="project" value="UniProtKB-SubCell"/>
</dbReference>
<comment type="domain">
    <text evidence="11">The RING-type zinc finger domain is responsible for E3 ligase activity.</text>
</comment>
<dbReference type="Gene3D" id="3.30.40.10">
    <property type="entry name" value="Zinc/RING finger domain, C3HC4 (zinc finger)"/>
    <property type="match status" value="1"/>
</dbReference>
<comment type="caution">
    <text evidence="14">The sequence shown here is derived from an EMBL/GenBank/DDBJ whole genome shotgun (WGS) entry which is preliminary data.</text>
</comment>
<dbReference type="GO" id="GO:0061630">
    <property type="term" value="F:ubiquitin protein ligase activity"/>
    <property type="evidence" value="ECO:0007669"/>
    <property type="project" value="UniProtKB-UniRule"/>
</dbReference>
<dbReference type="GO" id="GO:0008270">
    <property type="term" value="F:zinc ion binding"/>
    <property type="evidence" value="ECO:0007669"/>
    <property type="project" value="UniProtKB-KW"/>
</dbReference>
<evidence type="ECO:0000259" key="13">
    <source>
        <dbReference type="PROSITE" id="PS50089"/>
    </source>
</evidence>
<evidence type="ECO:0000256" key="11">
    <source>
        <dbReference type="RuleBase" id="RU369090"/>
    </source>
</evidence>
<evidence type="ECO:0000313" key="14">
    <source>
        <dbReference type="EMBL" id="THU48784.1"/>
    </source>
</evidence>
<dbReference type="InterPro" id="IPR001841">
    <property type="entry name" value="Znf_RING"/>
</dbReference>
<dbReference type="EMBL" id="PYDT01000009">
    <property type="protein sequence ID" value="THU48784.1"/>
    <property type="molecule type" value="Genomic_DNA"/>
</dbReference>
<dbReference type="PROSITE" id="PS00518">
    <property type="entry name" value="ZF_RING_1"/>
    <property type="match status" value="1"/>
</dbReference>
<evidence type="ECO:0000256" key="8">
    <source>
        <dbReference type="ARBA" id="ARBA00022833"/>
    </source>
</evidence>
<evidence type="ECO:0000256" key="4">
    <source>
        <dbReference type="ARBA" id="ARBA00022679"/>
    </source>
</evidence>
<dbReference type="InterPro" id="IPR045103">
    <property type="entry name" value="RNF5/RNF185-like"/>
</dbReference>
<comment type="catalytic activity">
    <reaction evidence="1 11">
        <text>S-ubiquitinyl-[E2 ubiquitin-conjugating enzyme]-L-cysteine + [acceptor protein]-L-lysine = [E2 ubiquitin-conjugating enzyme]-L-cysteine + N(6)-ubiquitinyl-[acceptor protein]-L-lysine.</text>
        <dbReference type="EC" id="2.3.2.27"/>
    </reaction>
</comment>
<dbReference type="GO" id="GO:0006511">
    <property type="term" value="P:ubiquitin-dependent protein catabolic process"/>
    <property type="evidence" value="ECO:0007669"/>
    <property type="project" value="UniProtKB-UniRule"/>
</dbReference>
<dbReference type="SMART" id="SM00184">
    <property type="entry name" value="RING"/>
    <property type="match status" value="1"/>
</dbReference>
<proteinExistence type="predicted"/>
<dbReference type="AlphaFoldDB" id="A0A4S8ILF3"/>
<keyword evidence="6 10" id="KW-0863">Zinc-finger</keyword>
<dbReference type="FunFam" id="3.30.40.10:FF:000365">
    <property type="entry name" value="Zinc finger family protein"/>
    <property type="match status" value="1"/>
</dbReference>
<sequence>MDLNLYLGLPRSPRPCTLGLGPDLALSSLYLPSSSTTIEDVRVPVPMSGAVEPSDSHPPYSPSHAEYTPDMPAVLPFHRIDTPEYTPFPSNERYGESSSAIPPIIRDPEGPDVPYSPSSVQPLPALQEPDETAVQDDDSHMVYYPASPPRRVDEPVFYSPPYVSGSTNSQDHETATFRFYPSMPMQTGQILCPEDGPSSRPEPLHTTEAHFGRLTESSLRWPNRQFRSLLRHAGERSSFMSPSVPIREQPVCDTLSSQRSLEHNGKHKVSAENDTTETSQEEREEKGRSAANFECNICFDMAVEPVVTSCGHLFCWPCLYQWLHVHSDFKECPVCKGVVTESNITPIYGRGSLQPTVEKNNEDGVSDLTIPPRPRGNRFESFRQLYRPVSRRLGEGIVLSWRRLLDQHMHRENRHEDPSLQEIFDSVHRRALSRMRARRLQREVNPESGSITEDLGLPINNVPNPIRSNTNSIFRDGANLWPQNSMYDHGTDREIGNMVGQNASSSNGYGLSTSSADPLNLEPPTIRHHAESVLAADQASASSTMAMIQGDAAATDALAEPNSAGYSRSSRRRVRSNTYGSFDVDESTLHSFGRPLVPLPIDLIMCRLSRPEAILFDEEELVVGQAAVKYVHNSGNDCSHRDSVWEHEFADLISLEEGSVDNAFPVEL</sequence>
<keyword evidence="8 11" id="KW-0862">Zinc</keyword>
<dbReference type="InterPro" id="IPR018957">
    <property type="entry name" value="Znf_C3HC4_RING-type"/>
</dbReference>
<organism evidence="14 15">
    <name type="scientific">Musa balbisiana</name>
    <name type="common">Banana</name>
    <dbReference type="NCBI Taxonomy" id="52838"/>
    <lineage>
        <taxon>Eukaryota</taxon>
        <taxon>Viridiplantae</taxon>
        <taxon>Streptophyta</taxon>
        <taxon>Embryophyta</taxon>
        <taxon>Tracheophyta</taxon>
        <taxon>Spermatophyta</taxon>
        <taxon>Magnoliopsida</taxon>
        <taxon>Liliopsida</taxon>
        <taxon>Zingiberales</taxon>
        <taxon>Musaceae</taxon>
        <taxon>Musa</taxon>
    </lineage>
</organism>
<evidence type="ECO:0000256" key="5">
    <source>
        <dbReference type="ARBA" id="ARBA00022723"/>
    </source>
</evidence>
<keyword evidence="15" id="KW-1185">Reference proteome</keyword>
<evidence type="ECO:0000256" key="3">
    <source>
        <dbReference type="ARBA" id="ARBA00004906"/>
    </source>
</evidence>
<gene>
    <name evidence="14" type="ORF">C4D60_Mb06t02660</name>
</gene>
<dbReference type="GO" id="GO:0016567">
    <property type="term" value="P:protein ubiquitination"/>
    <property type="evidence" value="ECO:0007669"/>
    <property type="project" value="UniProtKB-UniPathway"/>
</dbReference>
<accession>A0A4S8ILF3</accession>
<feature type="region of interest" description="Disordered" evidence="12">
    <location>
        <begin position="47"/>
        <end position="68"/>
    </location>
</feature>
<keyword evidence="4 11" id="KW-0808">Transferase</keyword>
<keyword evidence="5 11" id="KW-0479">Metal-binding</keyword>
<keyword evidence="7 11" id="KW-0833">Ubl conjugation pathway</keyword>
<feature type="region of interest" description="Disordered" evidence="12">
    <location>
        <begin position="354"/>
        <end position="373"/>
    </location>
</feature>
<dbReference type="STRING" id="52838.A0A4S8ILF3"/>
<comment type="pathway">
    <text evidence="3 11">Protein modification; protein ubiquitination.</text>
</comment>
<dbReference type="InterPro" id="IPR017907">
    <property type="entry name" value="Znf_RING_CS"/>
</dbReference>
<keyword evidence="9" id="KW-0472">Membrane</keyword>
<dbReference type="CDD" id="cd16745">
    <property type="entry name" value="RING-HC_AtRMA-like"/>
    <property type="match status" value="1"/>
</dbReference>
<dbReference type="Pfam" id="PF00097">
    <property type="entry name" value="zf-C3HC4"/>
    <property type="match status" value="1"/>
</dbReference>
<evidence type="ECO:0000256" key="12">
    <source>
        <dbReference type="SAM" id="MobiDB-lite"/>
    </source>
</evidence>
<dbReference type="Proteomes" id="UP000317650">
    <property type="component" value="Chromosome 6"/>
</dbReference>
<comment type="subcellular location">
    <subcellularLocation>
        <location evidence="2">Endomembrane system</location>
    </subcellularLocation>
    <subcellularLocation>
        <location evidence="11">Endoplasmic reticulum membrane</location>
        <topology evidence="11">Single-pass type IV membrane protein</topology>
    </subcellularLocation>
</comment>
<evidence type="ECO:0000256" key="10">
    <source>
        <dbReference type="PROSITE-ProRule" id="PRU00175"/>
    </source>
</evidence>
<evidence type="ECO:0000256" key="9">
    <source>
        <dbReference type="ARBA" id="ARBA00023136"/>
    </source>
</evidence>
<dbReference type="UniPathway" id="UPA00143"/>
<evidence type="ECO:0000256" key="6">
    <source>
        <dbReference type="ARBA" id="ARBA00022771"/>
    </source>
</evidence>
<evidence type="ECO:0000256" key="7">
    <source>
        <dbReference type="ARBA" id="ARBA00022786"/>
    </source>
</evidence>
<dbReference type="PANTHER" id="PTHR12313">
    <property type="entry name" value="E3 UBIQUITIN-PROTEIN LIGASE RNF5-RELATED"/>
    <property type="match status" value="1"/>
</dbReference>
<feature type="region of interest" description="Disordered" evidence="12">
    <location>
        <begin position="255"/>
        <end position="286"/>
    </location>
</feature>
<protein>
    <recommendedName>
        <fullName evidence="11">E3 ubiquitin-protein ligase RMA</fullName>
        <ecNumber evidence="11">2.3.2.27</ecNumber>
    </recommendedName>
    <alternativeName>
        <fullName evidence="11">Protein RING membrane-anchor</fullName>
    </alternativeName>
    <alternativeName>
        <fullName evidence="11">RING-type E3 ubiquitin transferase RMA</fullName>
    </alternativeName>
</protein>
<dbReference type="InterPro" id="IPR013083">
    <property type="entry name" value="Znf_RING/FYVE/PHD"/>
</dbReference>
<keyword evidence="11" id="KW-0256">Endoplasmic reticulum</keyword>
<name>A0A4S8ILF3_MUSBA</name>
<reference evidence="14 15" key="1">
    <citation type="journal article" date="2019" name="Nat. Plants">
        <title>Genome sequencing of Musa balbisiana reveals subgenome evolution and function divergence in polyploid bananas.</title>
        <authorList>
            <person name="Yao X."/>
        </authorList>
    </citation>
    <scope>NUCLEOTIDE SEQUENCE [LARGE SCALE GENOMIC DNA]</scope>
    <source>
        <strain evidence="15">cv. DH-PKW</strain>
        <tissue evidence="14">Leaves</tissue>
    </source>
</reference>